<dbReference type="GO" id="GO:0006515">
    <property type="term" value="P:protein quality control for misfolded or incompletely synthesized proteins"/>
    <property type="evidence" value="ECO:0007669"/>
    <property type="project" value="TreeGrafter"/>
</dbReference>
<dbReference type="CDD" id="cd07016">
    <property type="entry name" value="S14_ClpP_1"/>
    <property type="match status" value="1"/>
</dbReference>
<evidence type="ECO:0000256" key="3">
    <source>
        <dbReference type="ARBA" id="ARBA00022670"/>
    </source>
</evidence>
<dbReference type="GO" id="GO:0004252">
    <property type="term" value="F:serine-type endopeptidase activity"/>
    <property type="evidence" value="ECO:0007669"/>
    <property type="project" value="InterPro"/>
</dbReference>
<keyword evidence="2" id="KW-0963">Cytoplasm</keyword>
<reference evidence="7 8" key="1">
    <citation type="submission" date="2016-06" db="EMBL/GenBank/DDBJ databases">
        <title>Complete genome sequences of Bordetella bronchialis and Bordetella flabilis.</title>
        <authorList>
            <person name="LiPuma J.J."/>
            <person name="Spilker T."/>
        </authorList>
    </citation>
    <scope>NUCLEOTIDE SEQUENCE [LARGE SCALE GENOMIC DNA]</scope>
    <source>
        <strain evidence="7 8">AU10664</strain>
    </source>
</reference>
<evidence type="ECO:0000256" key="4">
    <source>
        <dbReference type="ARBA" id="ARBA00022801"/>
    </source>
</evidence>
<keyword evidence="3" id="KW-0645">Protease</keyword>
<evidence type="ECO:0000256" key="6">
    <source>
        <dbReference type="RuleBase" id="RU003567"/>
    </source>
</evidence>
<evidence type="ECO:0000313" key="8">
    <source>
        <dbReference type="Proteomes" id="UP000091926"/>
    </source>
</evidence>
<dbReference type="InterPro" id="IPR029045">
    <property type="entry name" value="ClpP/crotonase-like_dom_sf"/>
</dbReference>
<accession>A0A193GHK5</accession>
<dbReference type="AlphaFoldDB" id="A0A193GHK5"/>
<dbReference type="GO" id="GO:0051117">
    <property type="term" value="F:ATPase binding"/>
    <property type="evidence" value="ECO:0007669"/>
    <property type="project" value="TreeGrafter"/>
</dbReference>
<dbReference type="Pfam" id="PF00574">
    <property type="entry name" value="CLP_protease"/>
    <property type="match status" value="1"/>
</dbReference>
<organism evidence="7 8">
    <name type="scientific">Bordetella flabilis</name>
    <dbReference type="NCBI Taxonomy" id="463014"/>
    <lineage>
        <taxon>Bacteria</taxon>
        <taxon>Pseudomonadati</taxon>
        <taxon>Pseudomonadota</taxon>
        <taxon>Betaproteobacteria</taxon>
        <taxon>Burkholderiales</taxon>
        <taxon>Alcaligenaceae</taxon>
        <taxon>Bordetella</taxon>
    </lineage>
</organism>
<dbReference type="Proteomes" id="UP000091926">
    <property type="component" value="Chromosome"/>
</dbReference>
<dbReference type="InterPro" id="IPR001907">
    <property type="entry name" value="ClpP"/>
</dbReference>
<sequence>MKITRLPGLPEAAMRPGVHCEISEQVLARWNPSIQAADATTDNTISVLDVIGQDYWTGEGVTSKRIAAALRTIGADKPVTVNVNSPGGDMFEGVAIYNMLRAHKGEVTVRILGMAASAASIIAMAGDIIEIGRPSFFMIHNAWIVAIGNRNDLRDAAEWLEPFDRAMADVYVARTGQDIGTIQAMMDKETWIGGNDAVDRGFADSLLDTEEIQESSSTRAQAHAAARRLDVALAKAGMPRTERRKLLQEIKSGMPGATETGTRDAANPAAALAAPMADLELAMARLRLAATLRP</sequence>
<dbReference type="GO" id="GO:0009368">
    <property type="term" value="C:endopeptidase Clp complex"/>
    <property type="evidence" value="ECO:0007669"/>
    <property type="project" value="TreeGrafter"/>
</dbReference>
<proteinExistence type="inferred from homology"/>
<dbReference type="Gene3D" id="3.90.226.10">
    <property type="entry name" value="2-enoyl-CoA Hydratase, Chain A, domain 1"/>
    <property type="match status" value="1"/>
</dbReference>
<comment type="similarity">
    <text evidence="1 6">Belongs to the peptidase S14 family.</text>
</comment>
<dbReference type="KEGG" id="bfz:BAU07_18925"/>
<gene>
    <name evidence="7" type="ORF">BAU07_18925</name>
</gene>
<keyword evidence="8" id="KW-1185">Reference proteome</keyword>
<dbReference type="PANTHER" id="PTHR10381:SF70">
    <property type="entry name" value="ATP-DEPENDENT CLP PROTEASE PROTEOLYTIC SUBUNIT"/>
    <property type="match status" value="1"/>
</dbReference>
<protein>
    <recommendedName>
        <fullName evidence="6">ATP-dependent Clp protease proteolytic subunit</fullName>
    </recommendedName>
</protein>
<evidence type="ECO:0000256" key="2">
    <source>
        <dbReference type="ARBA" id="ARBA00022490"/>
    </source>
</evidence>
<dbReference type="InterPro" id="IPR023562">
    <property type="entry name" value="ClpP/TepA"/>
</dbReference>
<dbReference type="STRING" id="463014.BAU07_18925"/>
<keyword evidence="4" id="KW-0378">Hydrolase</keyword>
<name>A0A193GHK5_9BORD</name>
<evidence type="ECO:0000256" key="5">
    <source>
        <dbReference type="ARBA" id="ARBA00022825"/>
    </source>
</evidence>
<dbReference type="NCBIfam" id="NF045542">
    <property type="entry name" value="Clp_rel_HeadMat"/>
    <property type="match status" value="1"/>
</dbReference>
<evidence type="ECO:0000313" key="7">
    <source>
        <dbReference type="EMBL" id="ANN78916.1"/>
    </source>
</evidence>
<dbReference type="GO" id="GO:0004176">
    <property type="term" value="F:ATP-dependent peptidase activity"/>
    <property type="evidence" value="ECO:0007669"/>
    <property type="project" value="InterPro"/>
</dbReference>
<dbReference type="PANTHER" id="PTHR10381">
    <property type="entry name" value="ATP-DEPENDENT CLP PROTEASE PROTEOLYTIC SUBUNIT"/>
    <property type="match status" value="1"/>
</dbReference>
<evidence type="ECO:0000256" key="1">
    <source>
        <dbReference type="ARBA" id="ARBA00007039"/>
    </source>
</evidence>
<dbReference type="SUPFAM" id="SSF52096">
    <property type="entry name" value="ClpP/crotonase"/>
    <property type="match status" value="1"/>
</dbReference>
<dbReference type="OrthoDB" id="9806592at2"/>
<dbReference type="PRINTS" id="PR00127">
    <property type="entry name" value="CLPPROTEASEP"/>
</dbReference>
<dbReference type="RefSeq" id="WP_066660887.1">
    <property type="nucleotide sequence ID" value="NZ_CBCSCL010000012.1"/>
</dbReference>
<dbReference type="EMBL" id="CP016172">
    <property type="protein sequence ID" value="ANN78916.1"/>
    <property type="molecule type" value="Genomic_DNA"/>
</dbReference>
<keyword evidence="5" id="KW-0720">Serine protease</keyword>